<dbReference type="InParanoid" id="A0A2P5HUL7"/>
<dbReference type="EMBL" id="MAVT02000706">
    <property type="protein sequence ID" value="POS73947.1"/>
    <property type="molecule type" value="Genomic_DNA"/>
</dbReference>
<dbReference type="Pfam" id="PF12937">
    <property type="entry name" value="F-box-like"/>
    <property type="match status" value="1"/>
</dbReference>
<dbReference type="STRING" id="158607.A0A2P5HUL7"/>
<dbReference type="SUPFAM" id="SSF81383">
    <property type="entry name" value="F-box domain"/>
    <property type="match status" value="1"/>
</dbReference>
<organism evidence="2 3">
    <name type="scientific">Diaporthe helianthi</name>
    <dbReference type="NCBI Taxonomy" id="158607"/>
    <lineage>
        <taxon>Eukaryota</taxon>
        <taxon>Fungi</taxon>
        <taxon>Dikarya</taxon>
        <taxon>Ascomycota</taxon>
        <taxon>Pezizomycotina</taxon>
        <taxon>Sordariomycetes</taxon>
        <taxon>Sordariomycetidae</taxon>
        <taxon>Diaporthales</taxon>
        <taxon>Diaporthaceae</taxon>
        <taxon>Diaporthe</taxon>
    </lineage>
</organism>
<reference evidence="2" key="1">
    <citation type="submission" date="2017-09" db="EMBL/GenBank/DDBJ databases">
        <title>Polyketide synthases of a Diaporthe helianthi virulent isolate.</title>
        <authorList>
            <person name="Baroncelli R."/>
        </authorList>
    </citation>
    <scope>NUCLEOTIDE SEQUENCE [LARGE SCALE GENOMIC DNA]</scope>
    <source>
        <strain evidence="2">7/96</strain>
    </source>
</reference>
<feature type="domain" description="F-box" evidence="1">
    <location>
        <begin position="2"/>
        <end position="50"/>
    </location>
</feature>
<accession>A0A2P5HUL7</accession>
<dbReference type="Proteomes" id="UP000094444">
    <property type="component" value="Unassembled WGS sequence"/>
</dbReference>
<dbReference type="AlphaFoldDB" id="A0A2P5HUL7"/>
<dbReference type="OrthoDB" id="5422579at2759"/>
<sequence>MPSSLLQLPSELSLTITSYLPNSDIKSLRLTCKALCAVAPLPLDRVFFSANLRNTEVFRAIANHQVLRQGVVEIARRSRDPRSQYYDSTLNDLDDHHELGCREGNRSTCGPMGNLNTRLSLSAHGQVTTHRAGNIHGDTTNIVSASNRRSWQLERTKKPKPSNDANRFLPGLNAHIFDEECTEHRNLASALRQPNFRHFELDLALGNGIANEGWRAFCCGCLRRTLAGALDLEHFKLNTDLTEKPRVDYIPPLREIFLVDTWARLRYLGLFRFHVRQHDMLSFLAALPPTLRSVELSFLRCVEGMRDQLGWRQRPVEQRLRVIIGG</sequence>
<protein>
    <recommendedName>
        <fullName evidence="1">F-box domain-containing protein</fullName>
    </recommendedName>
</protein>
<comment type="caution">
    <text evidence="2">The sequence shown here is derived from an EMBL/GenBank/DDBJ whole genome shotgun (WGS) entry which is preliminary data.</text>
</comment>
<dbReference type="InterPro" id="IPR001810">
    <property type="entry name" value="F-box_dom"/>
</dbReference>
<gene>
    <name evidence="2" type="ORF">DHEL01_v207652</name>
</gene>
<evidence type="ECO:0000259" key="1">
    <source>
        <dbReference type="PROSITE" id="PS50181"/>
    </source>
</evidence>
<evidence type="ECO:0000313" key="2">
    <source>
        <dbReference type="EMBL" id="POS73947.1"/>
    </source>
</evidence>
<name>A0A2P5HUL7_DIAHE</name>
<dbReference type="PROSITE" id="PS50181">
    <property type="entry name" value="FBOX"/>
    <property type="match status" value="1"/>
</dbReference>
<proteinExistence type="predicted"/>
<evidence type="ECO:0000313" key="3">
    <source>
        <dbReference type="Proteomes" id="UP000094444"/>
    </source>
</evidence>
<dbReference type="InterPro" id="IPR036047">
    <property type="entry name" value="F-box-like_dom_sf"/>
</dbReference>
<keyword evidence="3" id="KW-1185">Reference proteome</keyword>